<dbReference type="EMBL" id="KL198092">
    <property type="protein sequence ID" value="KDQ08308.1"/>
    <property type="molecule type" value="Genomic_DNA"/>
</dbReference>
<evidence type="ECO:0000256" key="6">
    <source>
        <dbReference type="SAM" id="Phobius"/>
    </source>
</evidence>
<dbReference type="InParanoid" id="A0A067LY65"/>
<dbReference type="GO" id="GO:0005741">
    <property type="term" value="C:mitochondrial outer membrane"/>
    <property type="evidence" value="ECO:0007669"/>
    <property type="project" value="TreeGrafter"/>
</dbReference>
<protein>
    <recommendedName>
        <fullName evidence="9">NCA2-domain-containing protein</fullName>
    </recommendedName>
</protein>
<dbReference type="PANTHER" id="PTHR28234">
    <property type="entry name" value="NUCLEAR CONTROL OF ATPASE PROTEIN 2"/>
    <property type="match status" value="1"/>
</dbReference>
<dbReference type="Proteomes" id="UP000027195">
    <property type="component" value="Unassembled WGS sequence"/>
</dbReference>
<keyword evidence="8" id="KW-1185">Reference proteome</keyword>
<evidence type="ECO:0000313" key="7">
    <source>
        <dbReference type="EMBL" id="KDQ08308.1"/>
    </source>
</evidence>
<organism evidence="7 8">
    <name type="scientific">Botryobasidium botryosum (strain FD-172 SS1)</name>
    <dbReference type="NCBI Taxonomy" id="930990"/>
    <lineage>
        <taxon>Eukaryota</taxon>
        <taxon>Fungi</taxon>
        <taxon>Dikarya</taxon>
        <taxon>Basidiomycota</taxon>
        <taxon>Agaricomycotina</taxon>
        <taxon>Agaricomycetes</taxon>
        <taxon>Cantharellales</taxon>
        <taxon>Botryobasidiaceae</taxon>
        <taxon>Botryobasidium</taxon>
    </lineage>
</organism>
<dbReference type="PANTHER" id="PTHR28234:SF1">
    <property type="entry name" value="NUCLEAR CONTROL OF ATPASE PROTEIN 2"/>
    <property type="match status" value="1"/>
</dbReference>
<dbReference type="STRING" id="930990.A0A067LY65"/>
<evidence type="ECO:0000313" key="8">
    <source>
        <dbReference type="Proteomes" id="UP000027195"/>
    </source>
</evidence>
<proteinExistence type="predicted"/>
<dbReference type="FunCoup" id="A0A067LY65">
    <property type="interactions" value="31"/>
</dbReference>
<evidence type="ECO:0008006" key="9">
    <source>
        <dbReference type="Google" id="ProtNLM"/>
    </source>
</evidence>
<evidence type="ECO:0000256" key="3">
    <source>
        <dbReference type="ARBA" id="ARBA00022989"/>
    </source>
</evidence>
<feature type="transmembrane region" description="Helical" evidence="6">
    <location>
        <begin position="493"/>
        <end position="516"/>
    </location>
</feature>
<evidence type="ECO:0000256" key="2">
    <source>
        <dbReference type="ARBA" id="ARBA00022692"/>
    </source>
</evidence>
<dbReference type="OrthoDB" id="413313at2759"/>
<evidence type="ECO:0000256" key="5">
    <source>
        <dbReference type="ARBA" id="ARBA00023136"/>
    </source>
</evidence>
<dbReference type="HOGENOM" id="CLU_008227_3_0_1"/>
<gene>
    <name evidence="7" type="ORF">BOTBODRAFT_166019</name>
</gene>
<sequence>MNVPAASTAITQQSTALYSSLSSLPPSTDDNQHPQNPRIRNILSKLTIPNPTAATLLDAISALQENAAKSTNLSATTQSSTEYAQAQEEERVAIARCVLGTYTHVMHELLQEAMEADVEADWWQNVQRSRMSVGAYFLQTLPYRVYQLSNAVVRNIRTNNLAAFNQAGFGLRNISGLFPRPSVLLQSAFPHLNQSQGARPFSFGFHFQLHSPFALTRAECESRKLALREKRDRCAKDLGLLYEIAGSLQGLRNGSGEDAGDVQGQLAELVYGLQEILSSPNADFQQRQKLFSGQPTHALLFPIQDLLLTFLPAYRLSHANEIKYLQRPSRLTRAWPRLLLAPPLAFFALRYAARIPVRDILETIQGFWQGWVVEPVAGILKTVRAGGEGEVGIVSPEGLKSDLDSLERMVLALGKEKLSMSQAELTSLAEQVRLGDLTAVQKLYEEDLKTPLKSAVKGSLVRSLLIQVQKTKVDVDLALTGIDKLLRSQELTFGFVGVAPSLAVLYALVGWFANVWRSGQGQGRYGGANRRLAAFEAMRRIERLLNTSHEPADPEDSDISPLTQGLLLLSLTHLRWYAETHLPPRTRLRDGFLEDVADLEDAGLGREEKRRVVERMWRCWGERLGWGREAEVTSLW</sequence>
<keyword evidence="3 6" id="KW-1133">Transmembrane helix</keyword>
<dbReference type="AlphaFoldDB" id="A0A067LY65"/>
<evidence type="ECO:0000256" key="1">
    <source>
        <dbReference type="ARBA" id="ARBA00004225"/>
    </source>
</evidence>
<name>A0A067LY65_BOTB1</name>
<keyword evidence="5 6" id="KW-0472">Membrane</keyword>
<dbReference type="InterPro" id="IPR013946">
    <property type="entry name" value="NCA2-like"/>
</dbReference>
<evidence type="ECO:0000256" key="4">
    <source>
        <dbReference type="ARBA" id="ARBA00023128"/>
    </source>
</evidence>
<keyword evidence="4" id="KW-0496">Mitochondrion</keyword>
<reference evidence="8" key="1">
    <citation type="journal article" date="2014" name="Proc. Natl. Acad. Sci. U.S.A.">
        <title>Extensive sampling of basidiomycete genomes demonstrates inadequacy of the white-rot/brown-rot paradigm for wood decay fungi.</title>
        <authorList>
            <person name="Riley R."/>
            <person name="Salamov A.A."/>
            <person name="Brown D.W."/>
            <person name="Nagy L.G."/>
            <person name="Floudas D."/>
            <person name="Held B.W."/>
            <person name="Levasseur A."/>
            <person name="Lombard V."/>
            <person name="Morin E."/>
            <person name="Otillar R."/>
            <person name="Lindquist E.A."/>
            <person name="Sun H."/>
            <person name="LaButti K.M."/>
            <person name="Schmutz J."/>
            <person name="Jabbour D."/>
            <person name="Luo H."/>
            <person name="Baker S.E."/>
            <person name="Pisabarro A.G."/>
            <person name="Walton J.D."/>
            <person name="Blanchette R.A."/>
            <person name="Henrissat B."/>
            <person name="Martin F."/>
            <person name="Cullen D."/>
            <person name="Hibbett D.S."/>
            <person name="Grigoriev I.V."/>
        </authorList>
    </citation>
    <scope>NUCLEOTIDE SEQUENCE [LARGE SCALE GENOMIC DNA]</scope>
    <source>
        <strain evidence="8">FD-172 SS1</strain>
    </source>
</reference>
<dbReference type="Pfam" id="PF08637">
    <property type="entry name" value="NCA2"/>
    <property type="match status" value="1"/>
</dbReference>
<keyword evidence="2 6" id="KW-0812">Transmembrane</keyword>
<accession>A0A067LY65</accession>
<comment type="subcellular location">
    <subcellularLocation>
        <location evidence="1">Mitochondrion membrane</location>
        <topology evidence="1">Multi-pass membrane protein</topology>
    </subcellularLocation>
</comment>